<sequence>MKKLYSNTYLMRFLTAQLPSLALFIIILSNQVLRKLVKHHNYQNVNQHAYINVYRHLRNFSWMSFFV</sequence>
<reference evidence="1 2" key="1">
    <citation type="submission" date="2018-11" db="EMBL/GenBank/DDBJ databases">
        <title>Species Designations Belie Phenotypic and Genotypic Heterogeneity in Oral Streptococci.</title>
        <authorList>
            <person name="Velsko I."/>
        </authorList>
    </citation>
    <scope>NUCLEOTIDE SEQUENCE [LARGE SCALE GENOMIC DNA]</scope>
    <source>
        <strain evidence="1 2">BCA6</strain>
    </source>
</reference>
<evidence type="ECO:0000313" key="1">
    <source>
        <dbReference type="EMBL" id="RSJ73289.1"/>
    </source>
</evidence>
<protein>
    <submittedName>
        <fullName evidence="1">Uncharacterized protein</fullName>
    </submittedName>
</protein>
<accession>A0A3R9KEH5</accession>
<gene>
    <name evidence="1" type="ORF">D8798_10030</name>
</gene>
<proteinExistence type="predicted"/>
<dbReference type="Proteomes" id="UP000272213">
    <property type="component" value="Unassembled WGS sequence"/>
</dbReference>
<comment type="caution">
    <text evidence="1">The sequence shown here is derived from an EMBL/GenBank/DDBJ whole genome shotgun (WGS) entry which is preliminary data.</text>
</comment>
<dbReference type="AlphaFoldDB" id="A0A3R9KEH5"/>
<dbReference type="EMBL" id="RJPM01000022">
    <property type="protein sequence ID" value="RSJ73289.1"/>
    <property type="molecule type" value="Genomic_DNA"/>
</dbReference>
<organism evidence="1 2">
    <name type="scientific">Streptococcus cristatus</name>
    <dbReference type="NCBI Taxonomy" id="45634"/>
    <lineage>
        <taxon>Bacteria</taxon>
        <taxon>Bacillati</taxon>
        <taxon>Bacillota</taxon>
        <taxon>Bacilli</taxon>
        <taxon>Lactobacillales</taxon>
        <taxon>Streptococcaceae</taxon>
        <taxon>Streptococcus</taxon>
    </lineage>
</organism>
<evidence type="ECO:0000313" key="2">
    <source>
        <dbReference type="Proteomes" id="UP000272213"/>
    </source>
</evidence>
<name>A0A3R9KEH5_STRCR</name>